<dbReference type="Pfam" id="PF04909">
    <property type="entry name" value="Amidohydro_2"/>
    <property type="match status" value="1"/>
</dbReference>
<dbReference type="Gene3D" id="3.20.20.140">
    <property type="entry name" value="Metal-dependent hydrolases"/>
    <property type="match status" value="1"/>
</dbReference>
<dbReference type="EMBL" id="JACWMX010000002">
    <property type="protein sequence ID" value="MBD1392800.1"/>
    <property type="molecule type" value="Genomic_DNA"/>
</dbReference>
<evidence type="ECO:0000313" key="4">
    <source>
        <dbReference type="Proteomes" id="UP000619078"/>
    </source>
</evidence>
<dbReference type="GO" id="GO:0016787">
    <property type="term" value="F:hydrolase activity"/>
    <property type="evidence" value="ECO:0007669"/>
    <property type="project" value="InterPro"/>
</dbReference>
<comment type="similarity">
    <text evidence="1">Belongs to the metallo-dependent hydrolases superfamily.</text>
</comment>
<dbReference type="Proteomes" id="UP000619078">
    <property type="component" value="Unassembled WGS sequence"/>
</dbReference>
<dbReference type="InterPro" id="IPR032466">
    <property type="entry name" value="Metal_Hydrolase"/>
</dbReference>
<sequence>MLKIDSHQHFWLYHPVKDAWITDDLKAIQQDFLPADLSPILEQHGIGGCIAVQADQSEKETEFLVELARQHSFIKGVVGWVDLQSEDIEEQLARYNRQPIIKGFRHILQGEPDDRFMLGDQFQRGISLLHKYNFTYDILIKPQHLPYATELAGTFPQQRFVVDHMAKPLIKDQILDNWEQGIKDLAVHPNVYCKVSGLVTEADWHRHQPEDFKPYLNVVFEAFGIERLMFGSDWPVCNVAGGYDAAINTIRGYIGQFDKAGQEKFWAGNATAFYRL</sequence>
<comment type="caution">
    <text evidence="3">The sequence shown here is derived from an EMBL/GenBank/DDBJ whole genome shotgun (WGS) entry which is preliminary data.</text>
</comment>
<evidence type="ECO:0000259" key="2">
    <source>
        <dbReference type="Pfam" id="PF04909"/>
    </source>
</evidence>
<proteinExistence type="inferred from homology"/>
<keyword evidence="4" id="KW-1185">Reference proteome</keyword>
<name>A0A926S0C4_9SPHI</name>
<dbReference type="InterPro" id="IPR052350">
    <property type="entry name" value="Metallo-dep_Lactonases"/>
</dbReference>
<dbReference type="AlphaFoldDB" id="A0A926S0C4"/>
<dbReference type="PANTHER" id="PTHR43569">
    <property type="entry name" value="AMIDOHYDROLASE"/>
    <property type="match status" value="1"/>
</dbReference>
<dbReference type="RefSeq" id="WP_191162066.1">
    <property type="nucleotide sequence ID" value="NZ_JACWMX010000002.1"/>
</dbReference>
<evidence type="ECO:0000256" key="1">
    <source>
        <dbReference type="ARBA" id="ARBA00038310"/>
    </source>
</evidence>
<feature type="domain" description="Amidohydrolase-related" evidence="2">
    <location>
        <begin position="4"/>
        <end position="276"/>
    </location>
</feature>
<gene>
    <name evidence="3" type="ORF">IDJ76_06815</name>
</gene>
<reference evidence="3" key="1">
    <citation type="submission" date="2020-09" db="EMBL/GenBank/DDBJ databases">
        <title>Novel species of Mucilaginibacter isolated from a glacier on the Tibetan Plateau.</title>
        <authorList>
            <person name="Liu Q."/>
            <person name="Xin Y.-H."/>
        </authorList>
    </citation>
    <scope>NUCLEOTIDE SEQUENCE</scope>
    <source>
        <strain evidence="3">ZB1P21</strain>
    </source>
</reference>
<dbReference type="PANTHER" id="PTHR43569:SF2">
    <property type="entry name" value="AMIDOHYDROLASE-RELATED DOMAIN-CONTAINING PROTEIN"/>
    <property type="match status" value="1"/>
</dbReference>
<dbReference type="InterPro" id="IPR006680">
    <property type="entry name" value="Amidohydro-rel"/>
</dbReference>
<accession>A0A926S0C4</accession>
<dbReference type="SUPFAM" id="SSF51556">
    <property type="entry name" value="Metallo-dependent hydrolases"/>
    <property type="match status" value="1"/>
</dbReference>
<organism evidence="3 4">
    <name type="scientific">Mucilaginibacter glaciei</name>
    <dbReference type="NCBI Taxonomy" id="2772109"/>
    <lineage>
        <taxon>Bacteria</taxon>
        <taxon>Pseudomonadati</taxon>
        <taxon>Bacteroidota</taxon>
        <taxon>Sphingobacteriia</taxon>
        <taxon>Sphingobacteriales</taxon>
        <taxon>Sphingobacteriaceae</taxon>
        <taxon>Mucilaginibacter</taxon>
    </lineage>
</organism>
<evidence type="ECO:0000313" key="3">
    <source>
        <dbReference type="EMBL" id="MBD1392800.1"/>
    </source>
</evidence>
<protein>
    <submittedName>
        <fullName evidence="3">Amidohydrolase family protein</fullName>
    </submittedName>
</protein>